<reference evidence="1 2" key="1">
    <citation type="journal article" date="2018" name="Mol. Biol. Evol.">
        <title>Broad Genomic Sampling Reveals a Smut Pathogenic Ancestry of the Fungal Clade Ustilaginomycotina.</title>
        <authorList>
            <person name="Kijpornyongpan T."/>
            <person name="Mondo S.J."/>
            <person name="Barry K."/>
            <person name="Sandor L."/>
            <person name="Lee J."/>
            <person name="Lipzen A."/>
            <person name="Pangilinan J."/>
            <person name="LaButti K."/>
            <person name="Hainaut M."/>
            <person name="Henrissat B."/>
            <person name="Grigoriev I.V."/>
            <person name="Spatafora J.W."/>
            <person name="Aime M.C."/>
        </authorList>
    </citation>
    <scope>NUCLEOTIDE SEQUENCE [LARGE SCALE GENOMIC DNA]</scope>
    <source>
        <strain evidence="1 2">SA 807</strain>
    </source>
</reference>
<dbReference type="Proteomes" id="UP000245626">
    <property type="component" value="Unassembled WGS sequence"/>
</dbReference>
<evidence type="ECO:0000313" key="2">
    <source>
        <dbReference type="Proteomes" id="UP000245626"/>
    </source>
</evidence>
<dbReference type="EMBL" id="KZ820720">
    <property type="protein sequence ID" value="PWN46765.1"/>
    <property type="molecule type" value="Genomic_DNA"/>
</dbReference>
<gene>
    <name evidence="1" type="ORF">IE53DRAFT_372041</name>
</gene>
<sequence length="236" mass="25221">MKFSLIVASVLALAVTLPARGSLLPDDFFDLEARDSVIPSRVQPVLRQAQSPVPDTLYERAPQAYPSNYPYPTDGKPNGKSCTASYQCKSDYCHHKVCDVKKGNGHVCYKDQGCISGNCRNKRCVPADGTGVIGSNCNLSTQCSTGLYCRRGSCDTKKPAGHVCYKDNGCVSGSCVNKRCIADGSLPIGDKCSKSVQCGTGNCSRARCANRVANGQFCYKNVNCQSLSCVNSLCVA</sequence>
<accession>A0ACD0NLR6</accession>
<proteinExistence type="predicted"/>
<organism evidence="1 2">
    <name type="scientific">Violaceomyces palustris</name>
    <dbReference type="NCBI Taxonomy" id="1673888"/>
    <lineage>
        <taxon>Eukaryota</taxon>
        <taxon>Fungi</taxon>
        <taxon>Dikarya</taxon>
        <taxon>Basidiomycota</taxon>
        <taxon>Ustilaginomycotina</taxon>
        <taxon>Ustilaginomycetes</taxon>
        <taxon>Violaceomycetales</taxon>
        <taxon>Violaceomycetaceae</taxon>
        <taxon>Violaceomyces</taxon>
    </lineage>
</organism>
<evidence type="ECO:0000313" key="1">
    <source>
        <dbReference type="EMBL" id="PWN46765.1"/>
    </source>
</evidence>
<protein>
    <submittedName>
        <fullName evidence="1">Uncharacterized protein</fullName>
    </submittedName>
</protein>
<keyword evidence="2" id="KW-1185">Reference proteome</keyword>
<name>A0ACD0NLR6_9BASI</name>